<dbReference type="Proteomes" id="UP000727407">
    <property type="component" value="Unassembled WGS sequence"/>
</dbReference>
<gene>
    <name evidence="3" type="ORF">DAT39_012814</name>
</gene>
<dbReference type="GO" id="GO:2001236">
    <property type="term" value="P:regulation of extrinsic apoptotic signaling pathway"/>
    <property type="evidence" value="ECO:0007669"/>
    <property type="project" value="TreeGrafter"/>
</dbReference>
<proteinExistence type="predicted"/>
<dbReference type="GO" id="GO:0006915">
    <property type="term" value="P:apoptotic process"/>
    <property type="evidence" value="ECO:0007669"/>
    <property type="project" value="UniProtKB-KW"/>
</dbReference>
<dbReference type="PANTHER" id="PTHR14965">
    <property type="entry name" value="SI:CH73-248E21.1"/>
    <property type="match status" value="1"/>
</dbReference>
<protein>
    <submittedName>
        <fullName evidence="3">Apoptosis facilitator Bcl-2-like protein 14</fullName>
    </submittedName>
</protein>
<dbReference type="SUPFAM" id="SSF56854">
    <property type="entry name" value="Bcl-2 inhibitors of programmed cell death"/>
    <property type="match status" value="1"/>
</dbReference>
<reference evidence="3" key="1">
    <citation type="submission" date="2020-07" db="EMBL/GenBank/DDBJ databases">
        <title>Clarias magur genome sequencing, assembly and annotation.</title>
        <authorList>
            <person name="Kushwaha B."/>
            <person name="Kumar R."/>
            <person name="Das P."/>
            <person name="Joshi C.G."/>
            <person name="Kumar D."/>
            <person name="Nagpure N.S."/>
            <person name="Pandey M."/>
            <person name="Agarwal S."/>
            <person name="Srivastava S."/>
            <person name="Singh M."/>
            <person name="Sahoo L."/>
            <person name="Jayasankar P."/>
            <person name="Meher P.K."/>
            <person name="Koringa P.G."/>
            <person name="Iquebal M.A."/>
            <person name="Das S.P."/>
            <person name="Bit A."/>
            <person name="Patnaik S."/>
            <person name="Patel N."/>
            <person name="Shah T.M."/>
            <person name="Hinsu A."/>
            <person name="Jena J.K."/>
        </authorList>
    </citation>
    <scope>NUCLEOTIDE SEQUENCE</scope>
    <source>
        <strain evidence="3">CIFAMagur01</strain>
        <tissue evidence="3">Testis</tissue>
    </source>
</reference>
<keyword evidence="1" id="KW-0597">Phosphoprotein</keyword>
<feature type="non-terminal residue" evidence="3">
    <location>
        <position position="1"/>
    </location>
</feature>
<evidence type="ECO:0000313" key="3">
    <source>
        <dbReference type="EMBL" id="KAF5897474.1"/>
    </source>
</evidence>
<dbReference type="PROSITE" id="PS50062">
    <property type="entry name" value="BCL2_FAMILY"/>
    <property type="match status" value="1"/>
</dbReference>
<dbReference type="InterPro" id="IPR002475">
    <property type="entry name" value="Bcl2-like"/>
</dbReference>
<dbReference type="OrthoDB" id="9948726at2759"/>
<accession>A0A8J4UEF1</accession>
<dbReference type="EMBL" id="QNUK01000234">
    <property type="protein sequence ID" value="KAF5897474.1"/>
    <property type="molecule type" value="Genomic_DNA"/>
</dbReference>
<sequence length="213" mass="24399">LCKQRTSGFSVGKMETTSEYRLLEIYHKKRKSQLSATPRHLDVVQDPVEDHQPRFVFSASVFTPGRVGASAKTNFDQVAETLTQIVDNELPAQEHVETDNKSDVIQRFVDLLKEYGDQMNEKIKNDDELLGYLQGLFSYNLFETLTSAFINSVVPPGNQRKENNDQKLKIAWTFEMTSRLSAIDLQPMNRAMGFGAQYVHQHFAPWIQQRGGW</sequence>
<keyword evidence="4" id="KW-1185">Reference proteome</keyword>
<evidence type="ECO:0000256" key="2">
    <source>
        <dbReference type="ARBA" id="ARBA00022703"/>
    </source>
</evidence>
<dbReference type="PANTHER" id="PTHR14965:SF1">
    <property type="entry name" value="APOPTOSIS FACILITATOR BCL-2-LIKE PROTEIN 14"/>
    <property type="match status" value="1"/>
</dbReference>
<dbReference type="InterPro" id="IPR036834">
    <property type="entry name" value="Bcl-2-like_sf"/>
</dbReference>
<keyword evidence="2" id="KW-0053">Apoptosis</keyword>
<name>A0A8J4UEF1_CLAMG</name>
<organism evidence="3 4">
    <name type="scientific">Clarias magur</name>
    <name type="common">Asian catfish</name>
    <name type="synonym">Macropteronotus magur</name>
    <dbReference type="NCBI Taxonomy" id="1594786"/>
    <lineage>
        <taxon>Eukaryota</taxon>
        <taxon>Metazoa</taxon>
        <taxon>Chordata</taxon>
        <taxon>Craniata</taxon>
        <taxon>Vertebrata</taxon>
        <taxon>Euteleostomi</taxon>
        <taxon>Actinopterygii</taxon>
        <taxon>Neopterygii</taxon>
        <taxon>Teleostei</taxon>
        <taxon>Ostariophysi</taxon>
        <taxon>Siluriformes</taxon>
        <taxon>Clariidae</taxon>
        <taxon>Clarias</taxon>
    </lineage>
</organism>
<dbReference type="AlphaFoldDB" id="A0A8J4UEF1"/>
<evidence type="ECO:0000313" key="4">
    <source>
        <dbReference type="Proteomes" id="UP000727407"/>
    </source>
</evidence>
<comment type="caution">
    <text evidence="3">The sequence shown here is derived from an EMBL/GenBank/DDBJ whole genome shotgun (WGS) entry which is preliminary data.</text>
</comment>
<feature type="non-terminal residue" evidence="3">
    <location>
        <position position="213"/>
    </location>
</feature>
<evidence type="ECO:0000256" key="1">
    <source>
        <dbReference type="ARBA" id="ARBA00022553"/>
    </source>
</evidence>
<dbReference type="Gene3D" id="1.10.437.10">
    <property type="entry name" value="Blc2-like"/>
    <property type="match status" value="1"/>
</dbReference>